<keyword evidence="3" id="KW-1185">Reference proteome</keyword>
<feature type="compositionally biased region" description="Low complexity" evidence="1">
    <location>
        <begin position="121"/>
        <end position="140"/>
    </location>
</feature>
<feature type="compositionally biased region" description="Low complexity" evidence="1">
    <location>
        <begin position="389"/>
        <end position="415"/>
    </location>
</feature>
<feature type="region of interest" description="Disordered" evidence="1">
    <location>
        <begin position="230"/>
        <end position="308"/>
    </location>
</feature>
<proteinExistence type="predicted"/>
<name>A0ABQ7GXH0_DUNSA</name>
<comment type="caution">
    <text evidence="2">The sequence shown here is derived from an EMBL/GenBank/DDBJ whole genome shotgun (WGS) entry which is preliminary data.</text>
</comment>
<sequence length="1000" mass="102598">MQRSAKCADEQPQDKHKVTRDLILALEQLQATANSSKPKQDLASACYVKLHFDFPLVGAAEVNALADLVQHCLELKMGAGLGPLSKYLVTAKFVDNIVHGAKQPPPLPAPTSAGLVHTRIAPSSSSSSSSAPLPASSLASNTPHAAPEPPLSAANTAAAAAKGAASGDASAASLLRAAYQRLCTYVLLRYTAVALRVPEWDAQRMFAAYEVPHAENDEEEVRGRSGLCKDGGMGPAGLDGDEGAADKGKQGGSLTQTQHLSHSDGGTGSNEGCARQVVNNGVEAAEPDPDDFEFEPLEEPAGVPIGNGSHEHCHHIAPPQGHTGHASLSAPSPQHSCATHALRPCISGATAAAAAAEVPGRQGSWGELLRKLHALVSPDNLDALMPAAGTGEAAARSSSTSTTTASSIHPTTTPAKSLSSNGAASKTSWGSSSSEKKATNSANHGRDEGMGSSSAAAAAADVDAWRLSDTGGALMELLRSIGVHAHAADLQPMLQACVALLGRRLAAHPEEMAAGLQQLWDTLGVCGVASMPPAPQGYSTGGTAAGGQQQQHQQNRLVLAPEANIALTLLADLASCHISSQGRTALWRHINLHTLPVLKRCLEDVAAARQVSPDTLAAVTLISKVVLFYLEHAPGGFNAPSALLSAGVVRGLAVALPRFGPLPDAHELRTAVLLCASGSPEVCSWVAAVPGVSATLSGPAFQLGSWGEAHGALWQLLTATHSPIVPNGAPVSMGKQAGALTSPSSADGSQQGPGRGQAQGVLLMVALLESGMGCSSLSELQRMHAALELLLRAWQQSGRRRFWGAAVDAALRTALGTLKHALTAPSGRPSLPEASQAAGRAQQEQASQSHRMPGHRASDKYMREAPADALINGNESLQAANNEGVQAANNMGLRAASSMGLSAANDVGLPAVSNSQPLTEQRKGALAVGFDAAAVRGIGIGDRVLGGGKGQGGASLSDVKGDDKAHGLDVGELEARSVQRMGGACMKLLKEILMTENKMD</sequence>
<organism evidence="2 3">
    <name type="scientific">Dunaliella salina</name>
    <name type="common">Green alga</name>
    <name type="synonym">Protococcus salinus</name>
    <dbReference type="NCBI Taxonomy" id="3046"/>
    <lineage>
        <taxon>Eukaryota</taxon>
        <taxon>Viridiplantae</taxon>
        <taxon>Chlorophyta</taxon>
        <taxon>core chlorophytes</taxon>
        <taxon>Chlorophyceae</taxon>
        <taxon>CS clade</taxon>
        <taxon>Chlamydomonadales</taxon>
        <taxon>Dunaliellaceae</taxon>
        <taxon>Dunaliella</taxon>
    </lineage>
</organism>
<evidence type="ECO:0000313" key="2">
    <source>
        <dbReference type="EMBL" id="KAF5839296.1"/>
    </source>
</evidence>
<feature type="compositionally biased region" description="Basic and acidic residues" evidence="1">
    <location>
        <begin position="434"/>
        <end position="449"/>
    </location>
</feature>
<feature type="compositionally biased region" description="Polar residues" evidence="1">
    <location>
        <begin position="739"/>
        <end position="750"/>
    </location>
</feature>
<dbReference type="EMBL" id="MU069548">
    <property type="protein sequence ID" value="KAF5839296.1"/>
    <property type="molecule type" value="Genomic_DNA"/>
</dbReference>
<accession>A0ABQ7GXH0</accession>
<gene>
    <name evidence="2" type="ORF">DUNSADRAFT_1169</name>
</gene>
<protein>
    <submittedName>
        <fullName evidence="2">Uncharacterized protein</fullName>
    </submittedName>
</protein>
<reference evidence="2" key="1">
    <citation type="submission" date="2017-08" db="EMBL/GenBank/DDBJ databases">
        <authorList>
            <person name="Polle J.E."/>
            <person name="Barry K."/>
            <person name="Cushman J."/>
            <person name="Schmutz J."/>
            <person name="Tran D."/>
            <person name="Hathwaick L.T."/>
            <person name="Yim W.C."/>
            <person name="Jenkins J."/>
            <person name="Mckie-Krisberg Z.M."/>
            <person name="Prochnik S."/>
            <person name="Lindquist E."/>
            <person name="Dockter R.B."/>
            <person name="Adam C."/>
            <person name="Molina H."/>
            <person name="Bunkerborg J."/>
            <person name="Jin E."/>
            <person name="Buchheim M."/>
            <person name="Magnuson J."/>
        </authorList>
    </citation>
    <scope>NUCLEOTIDE SEQUENCE</scope>
    <source>
        <strain evidence="2">CCAP 19/18</strain>
    </source>
</reference>
<feature type="region of interest" description="Disordered" evidence="1">
    <location>
        <begin position="728"/>
        <end position="756"/>
    </location>
</feature>
<feature type="compositionally biased region" description="Low complexity" evidence="1">
    <location>
        <begin position="423"/>
        <end position="433"/>
    </location>
</feature>
<evidence type="ECO:0000313" key="3">
    <source>
        <dbReference type="Proteomes" id="UP000815325"/>
    </source>
</evidence>
<feature type="region of interest" description="Disordered" evidence="1">
    <location>
        <begin position="822"/>
        <end position="858"/>
    </location>
</feature>
<feature type="region of interest" description="Disordered" evidence="1">
    <location>
        <begin position="389"/>
        <end position="454"/>
    </location>
</feature>
<evidence type="ECO:0000256" key="1">
    <source>
        <dbReference type="SAM" id="MobiDB-lite"/>
    </source>
</evidence>
<dbReference type="Proteomes" id="UP000815325">
    <property type="component" value="Unassembled WGS sequence"/>
</dbReference>
<feature type="region of interest" description="Disordered" evidence="1">
    <location>
        <begin position="119"/>
        <end position="154"/>
    </location>
</feature>
<feature type="compositionally biased region" description="Acidic residues" evidence="1">
    <location>
        <begin position="285"/>
        <end position="298"/>
    </location>
</feature>